<proteinExistence type="predicted"/>
<name>A0A0R1U1K7_9LACO</name>
<keyword evidence="3" id="KW-1185">Reference proteome</keyword>
<evidence type="ECO:0000313" key="2">
    <source>
        <dbReference type="EMBL" id="KRL84741.1"/>
    </source>
</evidence>
<evidence type="ECO:0000256" key="1">
    <source>
        <dbReference type="SAM" id="MobiDB-lite"/>
    </source>
</evidence>
<comment type="caution">
    <text evidence="2">The sequence shown here is derived from an EMBL/GenBank/DDBJ whole genome shotgun (WGS) entry which is preliminary data.</text>
</comment>
<organism evidence="2 3">
    <name type="scientific">Ligilactobacillus apodemi DSM 16634 = JCM 16172</name>
    <dbReference type="NCBI Taxonomy" id="1423724"/>
    <lineage>
        <taxon>Bacteria</taxon>
        <taxon>Bacillati</taxon>
        <taxon>Bacillota</taxon>
        <taxon>Bacilli</taxon>
        <taxon>Lactobacillales</taxon>
        <taxon>Lactobacillaceae</taxon>
        <taxon>Ligilactobacillus</taxon>
    </lineage>
</organism>
<sequence length="59" mass="6660">MKQTTIFLSYLIALLVVLALAYCAYYSYTHTGSTQVSESELSDSAFDTKEDTDYISEFD</sequence>
<reference evidence="2 3" key="1">
    <citation type="journal article" date="2015" name="Genome Announc.">
        <title>Expanding the biotechnology potential of lactobacilli through comparative genomics of 213 strains and associated genera.</title>
        <authorList>
            <person name="Sun Z."/>
            <person name="Harris H.M."/>
            <person name="McCann A."/>
            <person name="Guo C."/>
            <person name="Argimon S."/>
            <person name="Zhang W."/>
            <person name="Yang X."/>
            <person name="Jeffery I.B."/>
            <person name="Cooney J.C."/>
            <person name="Kagawa T.F."/>
            <person name="Liu W."/>
            <person name="Song Y."/>
            <person name="Salvetti E."/>
            <person name="Wrobel A."/>
            <person name="Rasinkangas P."/>
            <person name="Parkhill J."/>
            <person name="Rea M.C."/>
            <person name="O'Sullivan O."/>
            <person name="Ritari J."/>
            <person name="Douillard F.P."/>
            <person name="Paul Ross R."/>
            <person name="Yang R."/>
            <person name="Briner A.E."/>
            <person name="Felis G.E."/>
            <person name="de Vos W.M."/>
            <person name="Barrangou R."/>
            <person name="Klaenhammer T.R."/>
            <person name="Caufield P.W."/>
            <person name="Cui Y."/>
            <person name="Zhang H."/>
            <person name="O'Toole P.W."/>
        </authorList>
    </citation>
    <scope>NUCLEOTIDE SEQUENCE [LARGE SCALE GENOMIC DNA]</scope>
    <source>
        <strain evidence="2 3">DSM 16634</strain>
    </source>
</reference>
<gene>
    <name evidence="2" type="ORF">FC32_GL000220</name>
</gene>
<feature type="region of interest" description="Disordered" evidence="1">
    <location>
        <begin position="32"/>
        <end position="59"/>
    </location>
</feature>
<dbReference type="EMBL" id="AZFT01000048">
    <property type="protein sequence ID" value="KRL84741.1"/>
    <property type="molecule type" value="Genomic_DNA"/>
</dbReference>
<evidence type="ECO:0000313" key="3">
    <source>
        <dbReference type="Proteomes" id="UP000051324"/>
    </source>
</evidence>
<dbReference type="RefSeq" id="WP_025088020.1">
    <property type="nucleotide sequence ID" value="NZ_AZFT01000048.1"/>
</dbReference>
<accession>A0A0R1U1K7</accession>
<dbReference type="eggNOG" id="ENOG5030APE">
    <property type="taxonomic scope" value="Bacteria"/>
</dbReference>
<dbReference type="PATRIC" id="fig|1423724.4.peg.234"/>
<protein>
    <submittedName>
        <fullName evidence="2">Uncharacterized protein</fullName>
    </submittedName>
</protein>
<dbReference type="Proteomes" id="UP000051324">
    <property type="component" value="Unassembled WGS sequence"/>
</dbReference>
<dbReference type="AlphaFoldDB" id="A0A0R1U1K7"/>